<dbReference type="SUPFAM" id="SSF56112">
    <property type="entry name" value="Protein kinase-like (PK-like)"/>
    <property type="match status" value="1"/>
</dbReference>
<dbReference type="InterPro" id="IPR000719">
    <property type="entry name" value="Prot_kinase_dom"/>
</dbReference>
<dbReference type="PROSITE" id="PS00108">
    <property type="entry name" value="PROTEIN_KINASE_ST"/>
    <property type="match status" value="1"/>
</dbReference>
<comment type="caution">
    <text evidence="2">The sequence shown here is derived from an EMBL/GenBank/DDBJ whole genome shotgun (WGS) entry which is preliminary data.</text>
</comment>
<gene>
    <name evidence="2" type="ORF">RS030_111932</name>
</gene>
<dbReference type="InterPro" id="IPR008271">
    <property type="entry name" value="Ser/Thr_kinase_AS"/>
</dbReference>
<dbReference type="PANTHER" id="PTHR44167">
    <property type="entry name" value="OVARIAN-SPECIFIC SERINE/THREONINE-PROTEIN KINASE LOK-RELATED"/>
    <property type="match status" value="1"/>
</dbReference>
<dbReference type="Gene3D" id="3.30.200.20">
    <property type="entry name" value="Phosphorylase Kinase, domain 1"/>
    <property type="match status" value="1"/>
</dbReference>
<evidence type="ECO:0000313" key="2">
    <source>
        <dbReference type="EMBL" id="KAK6591115.1"/>
    </source>
</evidence>
<dbReference type="PANTHER" id="PTHR44167:SF24">
    <property type="entry name" value="SERINE_THREONINE-PROTEIN KINASE CHK2"/>
    <property type="match status" value="1"/>
</dbReference>
<dbReference type="Proteomes" id="UP001311799">
    <property type="component" value="Unassembled WGS sequence"/>
</dbReference>
<dbReference type="EMBL" id="JAWDEY010000002">
    <property type="protein sequence ID" value="KAK6591115.1"/>
    <property type="molecule type" value="Genomic_DNA"/>
</dbReference>
<dbReference type="InterPro" id="IPR011009">
    <property type="entry name" value="Kinase-like_dom_sf"/>
</dbReference>
<protein>
    <recommendedName>
        <fullName evidence="1">Protein kinase domain-containing protein</fullName>
    </recommendedName>
</protein>
<dbReference type="GO" id="GO:0044773">
    <property type="term" value="P:mitotic DNA damage checkpoint signaling"/>
    <property type="evidence" value="ECO:0007669"/>
    <property type="project" value="TreeGrafter"/>
</dbReference>
<dbReference type="Gene3D" id="1.10.510.10">
    <property type="entry name" value="Transferase(Phosphotransferase) domain 1"/>
    <property type="match status" value="1"/>
</dbReference>
<sequence>MIRRSNEYLRSDLLIKNYKVTNILGQGAYGVVYKAVSINQKYNTRNENMNTNNINENNFAIKVFDKDLSKKGIHPSILREIGILKELSIHNFNGIIKLIDVIFENERIYAIYEYGGSSLQNFFEDKCNKKTINLQFGINVFFQIVNSVKFLHNLGIVHRDLKPENILLNNNNGKYFNIKIADFGLARSIRNHSHTNYTSDVVTVYYKSPELLDYSNNYNSFIIPFAIDYWSIGVIALELFNIIINQVEFNIHNSKRSRRIYNNKDIIWTPFFYEGNEISVLNSIQNFLNPNFKIENLKKVLLPLYESFPKIFHLISELLEIDPNKRCSCIYAFDILKEYATTI</sequence>
<reference evidence="2 3" key="1">
    <citation type="submission" date="2023-10" db="EMBL/GenBank/DDBJ databases">
        <title>Comparative genomics analysis reveals potential genetic determinants of host preference in Cryptosporidium xiaoi.</title>
        <authorList>
            <person name="Xiao L."/>
            <person name="Li J."/>
        </authorList>
    </citation>
    <scope>NUCLEOTIDE SEQUENCE [LARGE SCALE GENOMIC DNA]</scope>
    <source>
        <strain evidence="2 3">52996</strain>
    </source>
</reference>
<name>A0AAV9Y3C1_9CRYT</name>
<proteinExistence type="predicted"/>
<keyword evidence="3" id="KW-1185">Reference proteome</keyword>
<dbReference type="GO" id="GO:0005524">
    <property type="term" value="F:ATP binding"/>
    <property type="evidence" value="ECO:0007669"/>
    <property type="project" value="InterPro"/>
</dbReference>
<dbReference type="GO" id="GO:0005634">
    <property type="term" value="C:nucleus"/>
    <property type="evidence" value="ECO:0007669"/>
    <property type="project" value="TreeGrafter"/>
</dbReference>
<dbReference type="SMART" id="SM00220">
    <property type="entry name" value="S_TKc"/>
    <property type="match status" value="1"/>
</dbReference>
<organism evidence="2 3">
    <name type="scientific">Cryptosporidium xiaoi</name>
    <dbReference type="NCBI Taxonomy" id="659607"/>
    <lineage>
        <taxon>Eukaryota</taxon>
        <taxon>Sar</taxon>
        <taxon>Alveolata</taxon>
        <taxon>Apicomplexa</taxon>
        <taxon>Conoidasida</taxon>
        <taxon>Coccidia</taxon>
        <taxon>Eucoccidiorida</taxon>
        <taxon>Eimeriorina</taxon>
        <taxon>Cryptosporidiidae</taxon>
        <taxon>Cryptosporidium</taxon>
    </lineage>
</organism>
<dbReference type="GO" id="GO:0004674">
    <property type="term" value="F:protein serine/threonine kinase activity"/>
    <property type="evidence" value="ECO:0007669"/>
    <property type="project" value="TreeGrafter"/>
</dbReference>
<accession>A0AAV9Y3C1</accession>
<dbReference type="AlphaFoldDB" id="A0AAV9Y3C1"/>
<dbReference type="Pfam" id="PF00069">
    <property type="entry name" value="Pkinase"/>
    <property type="match status" value="1"/>
</dbReference>
<feature type="domain" description="Protein kinase" evidence="1">
    <location>
        <begin position="18"/>
        <end position="340"/>
    </location>
</feature>
<evidence type="ECO:0000259" key="1">
    <source>
        <dbReference type="PROSITE" id="PS50011"/>
    </source>
</evidence>
<dbReference type="PROSITE" id="PS50011">
    <property type="entry name" value="PROTEIN_KINASE_DOM"/>
    <property type="match status" value="1"/>
</dbReference>
<evidence type="ECO:0000313" key="3">
    <source>
        <dbReference type="Proteomes" id="UP001311799"/>
    </source>
</evidence>